<dbReference type="Proteomes" id="UP000031549">
    <property type="component" value="Unassembled WGS sequence"/>
</dbReference>
<accession>A0A846H558</accession>
<name>A0A846H558_9CYAN</name>
<dbReference type="AlphaFoldDB" id="A0A846H558"/>
<organism evidence="1 2">
    <name type="scientific">Hassallia byssoidea VB512170</name>
    <dbReference type="NCBI Taxonomy" id="1304833"/>
    <lineage>
        <taxon>Bacteria</taxon>
        <taxon>Bacillati</taxon>
        <taxon>Cyanobacteriota</taxon>
        <taxon>Cyanophyceae</taxon>
        <taxon>Nostocales</taxon>
        <taxon>Tolypothrichaceae</taxon>
        <taxon>Hassallia</taxon>
    </lineage>
</organism>
<dbReference type="RefSeq" id="WP_039754603.1">
    <property type="nucleotide sequence ID" value="NZ_JTCM02000011.1"/>
</dbReference>
<comment type="caution">
    <text evidence="1">The sequence shown here is derived from an EMBL/GenBank/DDBJ whole genome shotgun (WGS) entry which is preliminary data.</text>
</comment>
<evidence type="ECO:0000313" key="2">
    <source>
        <dbReference type="Proteomes" id="UP000031549"/>
    </source>
</evidence>
<gene>
    <name evidence="1" type="ORF">PI95_007765</name>
</gene>
<reference evidence="1 2" key="1">
    <citation type="journal article" date="2015" name="Genome Announc.">
        <title>Draft Genome Sequence of Cyanobacterium Hassallia byssoidea Strain VB512170, Isolated from Monuments in India.</title>
        <authorList>
            <person name="Singh D."/>
            <person name="Chandrababunaidu M.M."/>
            <person name="Panda A."/>
            <person name="Sen D."/>
            <person name="Bhattacharyya S."/>
            <person name="Adhikary S.P."/>
            <person name="Tripathy S."/>
        </authorList>
    </citation>
    <scope>NUCLEOTIDE SEQUENCE [LARGE SCALE GENOMIC DNA]</scope>
    <source>
        <strain evidence="1 2">VB512170</strain>
    </source>
</reference>
<dbReference type="EMBL" id="JTCM02000011">
    <property type="protein sequence ID" value="NEU72472.1"/>
    <property type="molecule type" value="Genomic_DNA"/>
</dbReference>
<proteinExistence type="predicted"/>
<evidence type="ECO:0000313" key="1">
    <source>
        <dbReference type="EMBL" id="NEU72472.1"/>
    </source>
</evidence>
<protein>
    <submittedName>
        <fullName evidence="1">Uncharacterized protein</fullName>
    </submittedName>
</protein>
<keyword evidence="2" id="KW-1185">Reference proteome</keyword>
<sequence length="206" mass="23528">MTFAFEIISAHQIHRHPGESYYRHWTFFIGKLLGGSIKVSDRIAIPSHDDKLLATTVLGFELITAIPSKVEKLLMTLDLGERDDLPSLLKRRRKLWLNQCSTKEVKAYQLTQPFVIVTWAPAYREADILLGSVATGCSQQMYQSLIIEMLQREPECLLHCTDCAKPLSEISEAIPYLQQLLTHPNIKLVSRAIKVLSRKGLYPKFY</sequence>